<protein>
    <submittedName>
        <fullName evidence="8">Bile acid:sodium symporter</fullName>
    </submittedName>
</protein>
<proteinExistence type="inferred from homology"/>
<feature type="transmembrane region" description="Helical" evidence="7">
    <location>
        <begin position="159"/>
        <end position="181"/>
    </location>
</feature>
<sequence>MALARWTRAPGSAMGGMHSQRARRARGRARATPTPRCVDRARARFDRVRTRARARGRVGGDVAARSRSTRESEAESSFFVDEARAATMGERAKRACETLTHQFPVFVALGAVVGFAMPGAVSWFRGDAVTRALALTMLGMGITLDVKDFENVLKQPWKIGMGVALQYTVMPTLAFVVGKVLLSNSSLAAGLVLVGCCPGGTASNVVTYIARASVPLSVTLTTVSTFMAAVMTPTLTKHLAGKMIPVDVAGLFTSTLQVVLLPVLAGVMLKRFAPKVSDAISPYAPLAAVLTVALICSSIIGRTSTQILAAGPSLIVAVICLHTMGFFSGYVLSRGAGFSEKTSRTMSIEVGMQNSALGVVLASAHFADPLVAVPCAISATVHSVIGSMLAAFWRYMDDTKVERESRSKEAWRNDPNYTAYNDTFKAVTGLTNISS</sequence>
<organism evidence="8 9">
    <name type="scientific">Ostreococcus tauri</name>
    <name type="common">Marine green alga</name>
    <dbReference type="NCBI Taxonomy" id="70448"/>
    <lineage>
        <taxon>Eukaryota</taxon>
        <taxon>Viridiplantae</taxon>
        <taxon>Chlorophyta</taxon>
        <taxon>Mamiellophyceae</taxon>
        <taxon>Mamiellales</taxon>
        <taxon>Bathycoccaceae</taxon>
        <taxon>Ostreococcus</taxon>
    </lineage>
</organism>
<dbReference type="Proteomes" id="UP000009170">
    <property type="component" value="Unassembled WGS sequence"/>
</dbReference>
<dbReference type="OrthoDB" id="203097at2759"/>
<dbReference type="KEGG" id="ota:OT_ostta06g04030"/>
<gene>
    <name evidence="8" type="ORF">OT_ostta06g04030</name>
</gene>
<dbReference type="EMBL" id="CAID01000006">
    <property type="protein sequence ID" value="CEF98497.1"/>
    <property type="molecule type" value="Genomic_DNA"/>
</dbReference>
<evidence type="ECO:0000313" key="8">
    <source>
        <dbReference type="EMBL" id="CEF98497.1"/>
    </source>
</evidence>
<feature type="transmembrane region" description="Helical" evidence="7">
    <location>
        <begin position="103"/>
        <end position="123"/>
    </location>
</feature>
<accession>A0A090M738</accession>
<dbReference type="Pfam" id="PF01758">
    <property type="entry name" value="SBF"/>
    <property type="match status" value="1"/>
</dbReference>
<reference evidence="9" key="1">
    <citation type="journal article" date="2006" name="Proc. Natl. Acad. Sci. U.S.A.">
        <title>Genome analysis of the smallest free-living eukaryote Ostreococcus tauri unveils many unique features.</title>
        <authorList>
            <person name="Derelle E."/>
            <person name="Ferraz C."/>
            <person name="Rombauts S."/>
            <person name="Rouze P."/>
            <person name="Worden A.Z."/>
            <person name="Robbens S."/>
            <person name="Partensky F."/>
            <person name="Degroeve S."/>
            <person name="Echeynie S."/>
            <person name="Cooke R."/>
            <person name="Saeys Y."/>
            <person name="Wuyts J."/>
            <person name="Jabbari K."/>
            <person name="Bowler C."/>
            <person name="Panaud O."/>
            <person name="Piegu B."/>
            <person name="Ball S.G."/>
            <person name="Ral J.-P."/>
            <person name="Bouget F.-Y."/>
            <person name="Piganeau G."/>
            <person name="De Baets B."/>
            <person name="Picard A."/>
            <person name="Delseny M."/>
            <person name="Demaille J."/>
            <person name="Van de Peer Y."/>
            <person name="Moreau H."/>
        </authorList>
    </citation>
    <scope>NUCLEOTIDE SEQUENCE [LARGE SCALE GENOMIC DNA]</scope>
    <source>
        <strain evidence="9">OTTH 0595 / CCAP 157/2 / RCC745</strain>
    </source>
</reference>
<evidence type="ECO:0000256" key="7">
    <source>
        <dbReference type="SAM" id="Phobius"/>
    </source>
</evidence>
<feature type="transmembrane region" description="Helical" evidence="7">
    <location>
        <begin position="187"/>
        <end position="209"/>
    </location>
</feature>
<dbReference type="GO" id="GO:0016020">
    <property type="term" value="C:membrane"/>
    <property type="evidence" value="ECO:0007669"/>
    <property type="project" value="UniProtKB-SubCell"/>
</dbReference>
<dbReference type="GO" id="GO:0009941">
    <property type="term" value="C:chloroplast envelope"/>
    <property type="evidence" value="ECO:0007669"/>
    <property type="project" value="UniProtKB-ARBA"/>
</dbReference>
<feature type="transmembrane region" description="Helical" evidence="7">
    <location>
        <begin position="248"/>
        <end position="269"/>
    </location>
</feature>
<name>A0A090M738_OSTTA</name>
<dbReference type="AlphaFoldDB" id="A0A090M738"/>
<evidence type="ECO:0000313" key="9">
    <source>
        <dbReference type="Proteomes" id="UP000009170"/>
    </source>
</evidence>
<dbReference type="PANTHER" id="PTHR10361">
    <property type="entry name" value="SODIUM-BILE ACID COTRANSPORTER"/>
    <property type="match status" value="1"/>
</dbReference>
<comment type="subcellular location">
    <subcellularLocation>
        <location evidence="1">Membrane</location>
        <topology evidence="1">Multi-pass membrane protein</topology>
    </subcellularLocation>
</comment>
<dbReference type="Gene3D" id="1.20.1530.20">
    <property type="match status" value="1"/>
</dbReference>
<comment type="similarity">
    <text evidence="2">Belongs to the bile acid:sodium symporter (BASS) (TC 2.A.28) family.</text>
</comment>
<dbReference type="PANTHER" id="PTHR10361:SF28">
    <property type="entry name" value="P3 PROTEIN-RELATED"/>
    <property type="match status" value="1"/>
</dbReference>
<dbReference type="InterPro" id="IPR038770">
    <property type="entry name" value="Na+/solute_symporter_sf"/>
</dbReference>
<feature type="region of interest" description="Disordered" evidence="6">
    <location>
        <begin position="1"/>
        <end position="35"/>
    </location>
</feature>
<feature type="transmembrane region" description="Helical" evidence="7">
    <location>
        <begin position="216"/>
        <end position="236"/>
    </location>
</feature>
<reference evidence="8 9" key="2">
    <citation type="journal article" date="2014" name="BMC Genomics">
        <title>An improved genome of the model marine alga Ostreococcus tauri unfolds by assessing Illumina de novo assemblies.</title>
        <authorList>
            <person name="Blanc-Mathieu R."/>
            <person name="Verhelst B."/>
            <person name="Derelle E."/>
            <person name="Rombauts S."/>
            <person name="Bouget F.Y."/>
            <person name="Carre I."/>
            <person name="Chateau A."/>
            <person name="Eyre-Walker A."/>
            <person name="Grimsley N."/>
            <person name="Moreau H."/>
            <person name="Piegu B."/>
            <person name="Rivals E."/>
            <person name="Schackwitz W."/>
            <person name="Van de Peer Y."/>
            <person name="Piganeau G."/>
        </authorList>
    </citation>
    <scope>NUCLEOTIDE SEQUENCE [LARGE SCALE GENOMIC DNA]</scope>
    <source>
        <strain evidence="9">OTTH 0595 / CCAP 157/2 / RCC745</strain>
    </source>
</reference>
<dbReference type="InterPro" id="IPR004710">
    <property type="entry name" value="Bilac:Na_transpt"/>
</dbReference>
<dbReference type="RefSeq" id="XP_022839296.1">
    <property type="nucleotide sequence ID" value="XM_022984102.1"/>
</dbReference>
<dbReference type="FunCoup" id="A0A090M738">
    <property type="interactions" value="186"/>
</dbReference>
<dbReference type="InterPro" id="IPR002657">
    <property type="entry name" value="BilAc:Na_symport/Acr3"/>
</dbReference>
<keyword evidence="9" id="KW-1185">Reference proteome</keyword>
<dbReference type="InParanoid" id="A0A090M738"/>
<evidence type="ECO:0000256" key="5">
    <source>
        <dbReference type="ARBA" id="ARBA00023136"/>
    </source>
</evidence>
<feature type="compositionally biased region" description="Basic residues" evidence="6">
    <location>
        <begin position="20"/>
        <end position="29"/>
    </location>
</feature>
<keyword evidence="3 7" id="KW-0812">Transmembrane</keyword>
<dbReference type="GeneID" id="9836430"/>
<evidence type="ECO:0000256" key="3">
    <source>
        <dbReference type="ARBA" id="ARBA00022692"/>
    </source>
</evidence>
<evidence type="ECO:0000256" key="2">
    <source>
        <dbReference type="ARBA" id="ARBA00006528"/>
    </source>
</evidence>
<evidence type="ECO:0000256" key="1">
    <source>
        <dbReference type="ARBA" id="ARBA00004141"/>
    </source>
</evidence>
<feature type="transmembrane region" description="Helical" evidence="7">
    <location>
        <begin position="307"/>
        <end position="333"/>
    </location>
</feature>
<evidence type="ECO:0000256" key="6">
    <source>
        <dbReference type="SAM" id="MobiDB-lite"/>
    </source>
</evidence>
<keyword evidence="4 7" id="KW-1133">Transmembrane helix</keyword>
<comment type="caution">
    <text evidence="8">The sequence shown here is derived from an EMBL/GenBank/DDBJ whole genome shotgun (WGS) entry which is preliminary data.</text>
</comment>
<feature type="transmembrane region" description="Helical" evidence="7">
    <location>
        <begin position="281"/>
        <end position="301"/>
    </location>
</feature>
<evidence type="ECO:0000256" key="4">
    <source>
        <dbReference type="ARBA" id="ARBA00022989"/>
    </source>
</evidence>
<feature type="transmembrane region" description="Helical" evidence="7">
    <location>
        <begin position="370"/>
        <end position="393"/>
    </location>
</feature>
<keyword evidence="5 7" id="KW-0472">Membrane</keyword>